<evidence type="ECO:0000256" key="4">
    <source>
        <dbReference type="ARBA" id="ARBA00012365"/>
    </source>
</evidence>
<evidence type="ECO:0000256" key="1">
    <source>
        <dbReference type="ARBA" id="ARBA00005079"/>
    </source>
</evidence>
<dbReference type="EC" id="4.1.1.45" evidence="4"/>
<dbReference type="PANTHER" id="PTHR21240:SF27">
    <property type="entry name" value="2-AMINO-3-CARBOXYMUCONATE-6-SEMIALDEHYDE DECARBOXYLASE"/>
    <property type="match status" value="1"/>
</dbReference>
<evidence type="ECO:0000256" key="2">
    <source>
        <dbReference type="ARBA" id="ARBA00005871"/>
    </source>
</evidence>
<dbReference type="Proteomes" id="UP001516472">
    <property type="component" value="Unassembled WGS sequence"/>
</dbReference>
<evidence type="ECO:0000256" key="9">
    <source>
        <dbReference type="ARBA" id="ARBA00023239"/>
    </source>
</evidence>
<name>A0ABR9PH87_9BACT</name>
<gene>
    <name evidence="13" type="ORF">G4177_03660</name>
</gene>
<evidence type="ECO:0000256" key="3">
    <source>
        <dbReference type="ARBA" id="ARBA00011245"/>
    </source>
</evidence>
<protein>
    <recommendedName>
        <fullName evidence="5">2-amino-3-carboxymuconate-6-semialdehyde decarboxylase</fullName>
        <ecNumber evidence="4">4.1.1.45</ecNumber>
    </recommendedName>
    <alternativeName>
        <fullName evidence="10">Picolinate carboxylase</fullName>
    </alternativeName>
</protein>
<keyword evidence="14" id="KW-1185">Reference proteome</keyword>
<dbReference type="RefSeq" id="WP_193346677.1">
    <property type="nucleotide sequence ID" value="NZ_CBCSIP010000237.1"/>
</dbReference>
<comment type="pathway">
    <text evidence="1">Secondary metabolite metabolism; quinolate metabolism.</text>
</comment>
<dbReference type="InterPro" id="IPR032465">
    <property type="entry name" value="ACMSD"/>
</dbReference>
<dbReference type="InterPro" id="IPR006680">
    <property type="entry name" value="Amidohydro-rel"/>
</dbReference>
<organism evidence="13 14">
    <name type="scientific">Corallococcus soli</name>
    <dbReference type="NCBI Taxonomy" id="2710757"/>
    <lineage>
        <taxon>Bacteria</taxon>
        <taxon>Pseudomonadati</taxon>
        <taxon>Myxococcota</taxon>
        <taxon>Myxococcia</taxon>
        <taxon>Myxococcales</taxon>
        <taxon>Cystobacterineae</taxon>
        <taxon>Myxococcaceae</taxon>
        <taxon>Corallococcus</taxon>
    </lineage>
</organism>
<evidence type="ECO:0000313" key="14">
    <source>
        <dbReference type="Proteomes" id="UP001516472"/>
    </source>
</evidence>
<comment type="similarity">
    <text evidence="2">Belongs to the metallo-dependent hydrolases superfamily. ACMSD family.</text>
</comment>
<keyword evidence="11" id="KW-0812">Transmembrane</keyword>
<accession>A0ABR9PH87</accession>
<evidence type="ECO:0000256" key="7">
    <source>
        <dbReference type="ARBA" id="ARBA00022793"/>
    </source>
</evidence>
<proteinExistence type="inferred from homology"/>
<evidence type="ECO:0000256" key="6">
    <source>
        <dbReference type="ARBA" id="ARBA00022723"/>
    </source>
</evidence>
<evidence type="ECO:0000256" key="5">
    <source>
        <dbReference type="ARBA" id="ARBA00021214"/>
    </source>
</evidence>
<feature type="domain" description="Amidohydrolase-related" evidence="12">
    <location>
        <begin position="3"/>
        <end position="330"/>
    </location>
</feature>
<evidence type="ECO:0000256" key="10">
    <source>
        <dbReference type="ARBA" id="ARBA00031120"/>
    </source>
</evidence>
<comment type="caution">
    <text evidence="13">The sequence shown here is derived from an EMBL/GenBank/DDBJ whole genome shotgun (WGS) entry which is preliminary data.</text>
</comment>
<dbReference type="InterPro" id="IPR032466">
    <property type="entry name" value="Metal_Hydrolase"/>
</dbReference>
<feature type="transmembrane region" description="Helical" evidence="11">
    <location>
        <begin position="189"/>
        <end position="212"/>
    </location>
</feature>
<dbReference type="EMBL" id="JAAIYO010000001">
    <property type="protein sequence ID" value="MBE4747272.1"/>
    <property type="molecule type" value="Genomic_DNA"/>
</dbReference>
<keyword evidence="8" id="KW-0862">Zinc</keyword>
<keyword evidence="7" id="KW-0210">Decarboxylase</keyword>
<reference evidence="13 14" key="1">
    <citation type="submission" date="2020-02" db="EMBL/GenBank/DDBJ databases">
        <authorList>
            <person name="Babadi Z.K."/>
            <person name="Risdian C."/>
            <person name="Ebrahimipour G.H."/>
            <person name="Wink J."/>
        </authorList>
    </citation>
    <scope>NUCLEOTIDE SEQUENCE [LARGE SCALE GENOMIC DNA]</scope>
    <source>
        <strain evidence="13 14">ZKHCc1 1396</strain>
    </source>
</reference>
<dbReference type="PANTHER" id="PTHR21240">
    <property type="entry name" value="2-AMINO-3-CARBOXYLMUCONATE-6-SEMIALDEHYDE DECARBOXYLASE"/>
    <property type="match status" value="1"/>
</dbReference>
<evidence type="ECO:0000313" key="13">
    <source>
        <dbReference type="EMBL" id="MBE4747272.1"/>
    </source>
</evidence>
<sequence>MKVDIHTHLLPPQMPRFAERFGYGGFITLDHHAPCRARMLRDDGKFFREIESNCWDPKQRVVECDAHGVQVQVLSTVPVLFSYWAKPEHGLEVARFLNDHLAGAVATAPRRFVGLGTVPLQSTDMAVKELERCVRTLGFAGVQIGSHVNDLNLSDPALFPFFQAASDLGAAVFVHPWDMMGEAKMAKYWLPWLVGMPAEVSLAICSLIFGGVMERLPKLRLAFAHGGGAFPGTIGRIQHGFEVRPDLVAVDNPVAPRDYLGRFWVDSLVHDAEALRAIVKLFGADKVALGSDYPFPLGEDRPGTLIESLTDLETPVRERLLFRNALEWLGRSHEDFAP</sequence>
<keyword evidence="11" id="KW-0472">Membrane</keyword>
<comment type="subunit">
    <text evidence="3">Monomer.</text>
</comment>
<keyword evidence="6" id="KW-0479">Metal-binding</keyword>
<evidence type="ECO:0000259" key="12">
    <source>
        <dbReference type="Pfam" id="PF04909"/>
    </source>
</evidence>
<evidence type="ECO:0000256" key="11">
    <source>
        <dbReference type="SAM" id="Phobius"/>
    </source>
</evidence>
<dbReference type="Gene3D" id="3.20.20.140">
    <property type="entry name" value="Metal-dependent hydrolases"/>
    <property type="match status" value="1"/>
</dbReference>
<dbReference type="Pfam" id="PF04909">
    <property type="entry name" value="Amidohydro_2"/>
    <property type="match status" value="1"/>
</dbReference>
<keyword evidence="11" id="KW-1133">Transmembrane helix</keyword>
<keyword evidence="9" id="KW-0456">Lyase</keyword>
<evidence type="ECO:0000256" key="8">
    <source>
        <dbReference type="ARBA" id="ARBA00022833"/>
    </source>
</evidence>
<dbReference type="SUPFAM" id="SSF51556">
    <property type="entry name" value="Metallo-dependent hydrolases"/>
    <property type="match status" value="1"/>
</dbReference>